<feature type="transmembrane region" description="Helical" evidence="7">
    <location>
        <begin position="202"/>
        <end position="221"/>
    </location>
</feature>
<dbReference type="InterPro" id="IPR001123">
    <property type="entry name" value="LeuE-type"/>
</dbReference>
<evidence type="ECO:0000256" key="1">
    <source>
        <dbReference type="ARBA" id="ARBA00004651"/>
    </source>
</evidence>
<comment type="caution">
    <text evidence="8">The sequence shown here is derived from an EMBL/GenBank/DDBJ whole genome shotgun (WGS) entry which is preliminary data.</text>
</comment>
<dbReference type="PANTHER" id="PTHR30086">
    <property type="entry name" value="ARGININE EXPORTER PROTEIN ARGO"/>
    <property type="match status" value="1"/>
</dbReference>
<dbReference type="PANTHER" id="PTHR30086:SF14">
    <property type="entry name" value="HOMOSERINE_HOMOSERINE LACTONE EFFLUX PROTEIN"/>
    <property type="match status" value="1"/>
</dbReference>
<feature type="transmembrane region" description="Helical" evidence="7">
    <location>
        <begin position="56"/>
        <end position="78"/>
    </location>
</feature>
<dbReference type="GO" id="GO:0042970">
    <property type="term" value="F:homoserine transmembrane transporter activity"/>
    <property type="evidence" value="ECO:0007669"/>
    <property type="project" value="TreeGrafter"/>
</dbReference>
<evidence type="ECO:0000256" key="2">
    <source>
        <dbReference type="ARBA" id="ARBA00007928"/>
    </source>
</evidence>
<keyword evidence="4 7" id="KW-0812">Transmembrane</keyword>
<evidence type="ECO:0000313" key="9">
    <source>
        <dbReference type="Proteomes" id="UP000031666"/>
    </source>
</evidence>
<organism evidence="8 9">
    <name type="scientific">Vibrio ishigakensis</name>
    <dbReference type="NCBI Taxonomy" id="1481914"/>
    <lineage>
        <taxon>Bacteria</taxon>
        <taxon>Pseudomonadati</taxon>
        <taxon>Pseudomonadota</taxon>
        <taxon>Gammaproteobacteria</taxon>
        <taxon>Vibrionales</taxon>
        <taxon>Vibrionaceae</taxon>
        <taxon>Vibrio</taxon>
    </lineage>
</organism>
<evidence type="ECO:0000256" key="6">
    <source>
        <dbReference type="ARBA" id="ARBA00023136"/>
    </source>
</evidence>
<comment type="similarity">
    <text evidence="2">Belongs to the Rht family.</text>
</comment>
<evidence type="ECO:0000313" key="8">
    <source>
        <dbReference type="EMBL" id="GAM74080.1"/>
    </source>
</evidence>
<evidence type="ECO:0000256" key="7">
    <source>
        <dbReference type="SAM" id="Phobius"/>
    </source>
</evidence>
<keyword evidence="3" id="KW-1003">Cell membrane</keyword>
<dbReference type="Pfam" id="PF01810">
    <property type="entry name" value="LysE"/>
    <property type="match status" value="1"/>
</dbReference>
<evidence type="ECO:0000256" key="4">
    <source>
        <dbReference type="ARBA" id="ARBA00022692"/>
    </source>
</evidence>
<name>A0A0B8Q3A2_9VIBR</name>
<feature type="transmembrane region" description="Helical" evidence="7">
    <location>
        <begin position="90"/>
        <end position="115"/>
    </location>
</feature>
<sequence>MIKLAELISYLALSSNYTFYSHQKCLIRNSLNVSDCLNDEAKTEIIRRACMDMTIWLAYVATVLVLMSTPGPSQILMLSNSMGNGFSRSLYTAAGDLTANFIQMIIASIGLVSVIANSQEFFTVVKWGGVAYLVYLGLRQIFSRGKSALGKGAQKSKTSLYWQGFITSAANPKAVIFFAALFPQFINTEGNLLLQFGVLSSTYLLMDGLFLCCYGKFAVWISQKAVPSMRNSLDKVSGSCLILAAFLLGLKEVK</sequence>
<reference evidence="8 9" key="2">
    <citation type="submission" date="2015-01" db="EMBL/GenBank/DDBJ databases">
        <authorList>
            <consortium name="NBRP consortium"/>
            <person name="Sawabe T."/>
            <person name="Meirelles P."/>
            <person name="Feng G."/>
            <person name="Sayaka M."/>
            <person name="Hattori M."/>
            <person name="Ohkuma M."/>
        </authorList>
    </citation>
    <scope>NUCLEOTIDE SEQUENCE [LARGE SCALE GENOMIC DNA]</scope>
    <source>
        <strain evidence="9">JCM 19241</strain>
    </source>
</reference>
<reference evidence="8 9" key="1">
    <citation type="submission" date="2015-01" db="EMBL/GenBank/DDBJ databases">
        <title>Vibrio sp. C94 JCM 19241 whole genome shotgun sequence.</title>
        <authorList>
            <person name="Sawabe T."/>
            <person name="Meirelles P."/>
            <person name="Feng G."/>
            <person name="Sayaka M."/>
            <person name="Hattori M."/>
            <person name="Ohkuma M."/>
        </authorList>
    </citation>
    <scope>NUCLEOTIDE SEQUENCE [LARGE SCALE GENOMIC DNA]</scope>
    <source>
        <strain evidence="9">JCM 19241</strain>
    </source>
</reference>
<evidence type="ECO:0000256" key="5">
    <source>
        <dbReference type="ARBA" id="ARBA00022989"/>
    </source>
</evidence>
<dbReference type="Proteomes" id="UP000031666">
    <property type="component" value="Unassembled WGS sequence"/>
</dbReference>
<feature type="transmembrane region" description="Helical" evidence="7">
    <location>
        <begin position="159"/>
        <end position="182"/>
    </location>
</feature>
<evidence type="ECO:0000256" key="3">
    <source>
        <dbReference type="ARBA" id="ARBA00022475"/>
    </source>
</evidence>
<protein>
    <submittedName>
        <fullName evidence="8">Homoserine/homoserine lactone efflux protein</fullName>
    </submittedName>
</protein>
<proteinExistence type="inferred from homology"/>
<accession>A0A0B8Q3A2</accession>
<dbReference type="GO" id="GO:0005886">
    <property type="term" value="C:plasma membrane"/>
    <property type="evidence" value="ECO:0007669"/>
    <property type="project" value="UniProtKB-SubCell"/>
</dbReference>
<dbReference type="EMBL" id="BBSC01000002">
    <property type="protein sequence ID" value="GAM74080.1"/>
    <property type="molecule type" value="Genomic_DNA"/>
</dbReference>
<dbReference type="AlphaFoldDB" id="A0A0B8Q3A2"/>
<keyword evidence="5 7" id="KW-1133">Transmembrane helix</keyword>
<keyword evidence="6 7" id="KW-0472">Membrane</keyword>
<comment type="subcellular location">
    <subcellularLocation>
        <location evidence="1">Cell membrane</location>
        <topology evidence="1">Multi-pass membrane protein</topology>
    </subcellularLocation>
</comment>
<gene>
    <name evidence="8" type="ORF">JCM19241_5276</name>
</gene>